<keyword evidence="4" id="KW-0067">ATP-binding</keyword>
<sequence length="505" mass="53999">MSNSSSPALRVVNLAKTFGGARALKDISLEIAPGEIHGLVGENGSGKSTFVKILSGYHSPEPGGVIEVGGNELSFGKPADSHAAGLRFVHQDLGLIDDLNCAENLALGRGFDTAFGRRIRWRSEHEAARRALAALGYEIDVRRPIGRLSVSERTAIAVARAVSDHGGRTYVIVLDEPTVNLPKAEIQRLFRLLRLIRDRGVALIFISHHLEEIFELADRVTVLRDGEVVVSRSVTELNHDSLIELMLGRALRAVRSDARAAAGAPVLTASGVCGQVVQDVDLTVHAGEVVGVAGITGSGRDELARLIAGSAPFTGRVAIDGEPLRSNRPDLFIRAGVVGVPAERTVNAALPDHSVRENLTISHLAPYSSFGLLRRSAERTDVRTLLEKFDIRPARPEQPIDSLSGGNQQKVMIARAMRLGPKVLVLDEPTQGVDVGAQAELHRLVRASVENGLGVLACSSSSEELSEIADRVLIMRSGRVVDELTAPLVADDISAATLAKQKETT</sequence>
<dbReference type="KEGG" id="fal:FRAAL0204"/>
<dbReference type="GO" id="GO:0005524">
    <property type="term" value="F:ATP binding"/>
    <property type="evidence" value="ECO:0007669"/>
    <property type="project" value="UniProtKB-KW"/>
</dbReference>
<evidence type="ECO:0000313" key="7">
    <source>
        <dbReference type="Proteomes" id="UP000000657"/>
    </source>
</evidence>
<dbReference type="CDD" id="cd03215">
    <property type="entry name" value="ABC_Carb_Monos_II"/>
    <property type="match status" value="1"/>
</dbReference>
<dbReference type="HOGENOM" id="CLU_000604_92_3_11"/>
<dbReference type="RefSeq" id="WP_011601463.1">
    <property type="nucleotide sequence ID" value="NC_008278.1"/>
</dbReference>
<dbReference type="OrthoDB" id="3311037at2"/>
<dbReference type="PANTHER" id="PTHR43790:SF9">
    <property type="entry name" value="GALACTOFURANOSE TRANSPORTER ATP-BINDING PROTEIN YTFR"/>
    <property type="match status" value="1"/>
</dbReference>
<dbReference type="CDD" id="cd03216">
    <property type="entry name" value="ABC_Carb_Monos_I"/>
    <property type="match status" value="1"/>
</dbReference>
<evidence type="ECO:0000259" key="5">
    <source>
        <dbReference type="PROSITE" id="PS50893"/>
    </source>
</evidence>
<dbReference type="InterPro" id="IPR027417">
    <property type="entry name" value="P-loop_NTPase"/>
</dbReference>
<evidence type="ECO:0000256" key="1">
    <source>
        <dbReference type="ARBA" id="ARBA00022448"/>
    </source>
</evidence>
<dbReference type="STRING" id="326424.FRAAL0204"/>
<feature type="domain" description="ABC transporter" evidence="5">
    <location>
        <begin position="9"/>
        <end position="250"/>
    </location>
</feature>
<proteinExistence type="predicted"/>
<gene>
    <name evidence="6" type="primary">rbsA</name>
    <name evidence="6" type="ordered locus">FRAAL0204</name>
</gene>
<dbReference type="InterPro" id="IPR003593">
    <property type="entry name" value="AAA+_ATPase"/>
</dbReference>
<dbReference type="EMBL" id="CT573213">
    <property type="protein sequence ID" value="CAJ58882.1"/>
    <property type="molecule type" value="Genomic_DNA"/>
</dbReference>
<reference evidence="6 7" key="1">
    <citation type="journal article" date="2007" name="Genome Res.">
        <title>Genome characteristics of facultatively symbiotic Frankia sp. strains reflect host range and host plant biogeography.</title>
        <authorList>
            <person name="Normand P."/>
            <person name="Lapierre P."/>
            <person name="Tisa L.S."/>
            <person name="Gogarten J.P."/>
            <person name="Alloisio N."/>
            <person name="Bagnarol E."/>
            <person name="Bassi C.A."/>
            <person name="Berry A.M."/>
            <person name="Bickhart D.M."/>
            <person name="Choisne N."/>
            <person name="Couloux A."/>
            <person name="Cournoyer B."/>
            <person name="Cruveiller S."/>
            <person name="Daubin V."/>
            <person name="Demange N."/>
            <person name="Francino M.P."/>
            <person name="Goltsman E."/>
            <person name="Huang Y."/>
            <person name="Kopp O.R."/>
            <person name="Labarre L."/>
            <person name="Lapidus A."/>
            <person name="Lavire C."/>
            <person name="Marechal J."/>
            <person name="Martinez M."/>
            <person name="Mastronunzio J.E."/>
            <person name="Mullin B.C."/>
            <person name="Niemann J."/>
            <person name="Pujic P."/>
            <person name="Rawnsley T."/>
            <person name="Rouy Z."/>
            <person name="Schenowitz C."/>
            <person name="Sellstedt A."/>
            <person name="Tavares F."/>
            <person name="Tomkins J.P."/>
            <person name="Vallenet D."/>
            <person name="Valverde C."/>
            <person name="Wall L.G."/>
            <person name="Wang Y."/>
            <person name="Medigue C."/>
            <person name="Benson D.R."/>
        </authorList>
    </citation>
    <scope>NUCLEOTIDE SEQUENCE [LARGE SCALE GENOMIC DNA]</scope>
    <source>
        <strain evidence="7">DSM 45986 / CECT 9034 / ACN14a</strain>
    </source>
</reference>
<keyword evidence="2" id="KW-0677">Repeat</keyword>
<dbReference type="PROSITE" id="PS00211">
    <property type="entry name" value="ABC_TRANSPORTER_1"/>
    <property type="match status" value="1"/>
</dbReference>
<evidence type="ECO:0000256" key="4">
    <source>
        <dbReference type="ARBA" id="ARBA00022840"/>
    </source>
</evidence>
<dbReference type="InterPro" id="IPR050107">
    <property type="entry name" value="ABC_carbohydrate_import_ATPase"/>
</dbReference>
<dbReference type="eggNOG" id="COG1129">
    <property type="taxonomic scope" value="Bacteria"/>
</dbReference>
<organism evidence="6 7">
    <name type="scientific">Frankia alni (strain DSM 45986 / CECT 9034 / ACN14a)</name>
    <dbReference type="NCBI Taxonomy" id="326424"/>
    <lineage>
        <taxon>Bacteria</taxon>
        <taxon>Bacillati</taxon>
        <taxon>Actinomycetota</taxon>
        <taxon>Actinomycetes</taxon>
        <taxon>Frankiales</taxon>
        <taxon>Frankiaceae</taxon>
        <taxon>Frankia</taxon>
    </lineage>
</organism>
<feature type="domain" description="ABC transporter" evidence="5">
    <location>
        <begin position="254"/>
        <end position="502"/>
    </location>
</feature>
<keyword evidence="3" id="KW-0547">Nucleotide-binding</keyword>
<dbReference type="Pfam" id="PF00005">
    <property type="entry name" value="ABC_tran"/>
    <property type="match status" value="2"/>
</dbReference>
<dbReference type="SMART" id="SM00382">
    <property type="entry name" value="AAA"/>
    <property type="match status" value="2"/>
</dbReference>
<evidence type="ECO:0000256" key="2">
    <source>
        <dbReference type="ARBA" id="ARBA00022737"/>
    </source>
</evidence>
<dbReference type="PROSITE" id="PS50893">
    <property type="entry name" value="ABC_TRANSPORTER_2"/>
    <property type="match status" value="2"/>
</dbReference>
<keyword evidence="1" id="KW-0813">Transport</keyword>
<dbReference type="PANTHER" id="PTHR43790">
    <property type="entry name" value="CARBOHYDRATE TRANSPORT ATP-BINDING PROTEIN MG119-RELATED"/>
    <property type="match status" value="1"/>
</dbReference>
<dbReference type="Proteomes" id="UP000000657">
    <property type="component" value="Chromosome"/>
</dbReference>
<dbReference type="GO" id="GO:0016887">
    <property type="term" value="F:ATP hydrolysis activity"/>
    <property type="evidence" value="ECO:0007669"/>
    <property type="project" value="InterPro"/>
</dbReference>
<evidence type="ECO:0000256" key="3">
    <source>
        <dbReference type="ARBA" id="ARBA00022741"/>
    </source>
</evidence>
<name>Q0RU62_FRAAA</name>
<dbReference type="AlphaFoldDB" id="Q0RU62"/>
<dbReference type="InterPro" id="IPR017871">
    <property type="entry name" value="ABC_transporter-like_CS"/>
</dbReference>
<accession>Q0RU62</accession>
<keyword evidence="7" id="KW-1185">Reference proteome</keyword>
<dbReference type="Gene3D" id="3.40.50.300">
    <property type="entry name" value="P-loop containing nucleotide triphosphate hydrolases"/>
    <property type="match status" value="2"/>
</dbReference>
<protein>
    <submittedName>
        <fullName evidence="6">High-affinity D-ribose transport protein (ABC superfamily, atp_bind)</fullName>
    </submittedName>
</protein>
<dbReference type="SUPFAM" id="SSF52540">
    <property type="entry name" value="P-loop containing nucleoside triphosphate hydrolases"/>
    <property type="match status" value="2"/>
</dbReference>
<evidence type="ECO:0000313" key="6">
    <source>
        <dbReference type="EMBL" id="CAJ58882.1"/>
    </source>
</evidence>
<dbReference type="InterPro" id="IPR003439">
    <property type="entry name" value="ABC_transporter-like_ATP-bd"/>
</dbReference>